<feature type="compositionally biased region" description="Polar residues" evidence="1">
    <location>
        <begin position="195"/>
        <end position="236"/>
    </location>
</feature>
<evidence type="ECO:0000256" key="2">
    <source>
        <dbReference type="SAM" id="SignalP"/>
    </source>
</evidence>
<feature type="chain" id="PRO_5013049365" description="Mucin TcMUCII" evidence="2">
    <location>
        <begin position="25"/>
        <end position="312"/>
    </location>
</feature>
<proteinExistence type="predicted"/>
<evidence type="ECO:0008006" key="5">
    <source>
        <dbReference type="Google" id="ProtNLM"/>
    </source>
</evidence>
<feature type="signal peptide" evidence="2">
    <location>
        <begin position="1"/>
        <end position="24"/>
    </location>
</feature>
<dbReference type="AlphaFoldDB" id="A0A1X0P6Y7"/>
<evidence type="ECO:0000313" key="3">
    <source>
        <dbReference type="EMBL" id="ORC92403.1"/>
    </source>
</evidence>
<accession>A0A1X0P6Y7</accession>
<protein>
    <recommendedName>
        <fullName evidence="5">Mucin TcMUCII</fullName>
    </recommendedName>
</protein>
<feature type="compositionally biased region" description="Low complexity" evidence="1">
    <location>
        <begin position="238"/>
        <end position="263"/>
    </location>
</feature>
<keyword evidence="2" id="KW-0732">Signal</keyword>
<dbReference type="GeneID" id="39981703"/>
<reference evidence="3 4" key="1">
    <citation type="submission" date="2017-03" db="EMBL/GenBank/DDBJ databases">
        <title>An alternative strategy for trypanosome survival in the mammalian bloodstream revealed through genome and transcriptome analysis of the ubiquitous bovine parasite Trypanosoma (Megatrypanum) theileri.</title>
        <authorList>
            <person name="Kelly S."/>
            <person name="Ivens A."/>
            <person name="Mott A."/>
            <person name="O'Neill E."/>
            <person name="Emms D."/>
            <person name="Macleod O."/>
            <person name="Voorheis P."/>
            <person name="Matthews J."/>
            <person name="Matthews K."/>
            <person name="Carrington M."/>
        </authorList>
    </citation>
    <scope>NUCLEOTIDE SEQUENCE [LARGE SCALE GENOMIC DNA]</scope>
    <source>
        <strain evidence="3">Edinburgh</strain>
    </source>
</reference>
<feature type="compositionally biased region" description="Polar residues" evidence="1">
    <location>
        <begin position="147"/>
        <end position="182"/>
    </location>
</feature>
<comment type="caution">
    <text evidence="3">The sequence shown here is derived from an EMBL/GenBank/DDBJ whole genome shotgun (WGS) entry which is preliminary data.</text>
</comment>
<feature type="region of interest" description="Disordered" evidence="1">
    <location>
        <begin position="69"/>
        <end position="266"/>
    </location>
</feature>
<dbReference type="RefSeq" id="XP_028886469.1">
    <property type="nucleotide sequence ID" value="XM_029021923.1"/>
</dbReference>
<evidence type="ECO:0000256" key="1">
    <source>
        <dbReference type="SAM" id="MobiDB-lite"/>
    </source>
</evidence>
<evidence type="ECO:0000313" key="4">
    <source>
        <dbReference type="Proteomes" id="UP000192257"/>
    </source>
</evidence>
<name>A0A1X0P6Y7_9TRYP</name>
<gene>
    <name evidence="3" type="ORF">TM35_000031560</name>
</gene>
<keyword evidence="4" id="KW-1185">Reference proteome</keyword>
<dbReference type="Proteomes" id="UP000192257">
    <property type="component" value="Unassembled WGS sequence"/>
</dbReference>
<sequence length="312" mass="32594">MVVMCRVMCVLTVVLCCACGYTMAAASTTPTAGQLKAVMAIDHPFFNTHVEEEKIISDFYDKPLVIRDNDSRSLNDVPSRPATGIDPSNSQEQDRRSRPGVSEEMGERTVEGSLQAAVQGPHQAPAKPPSELPQGDQNVVNHGEQRPQITSSSDQANDIQHVNAAVSSSGISAPQVERSTSTNGGGDSAGEHTGTKQSNPPTEGNPGSSNNTGDNSVPGDNNTPQQPSSEGTTAVPGSQENTTTTPPSTENTVSEAPTTTASPVPVPNAEITSIASAVQKNKANADSSVSPVWMRTAAPLLIVVVLFSFTVY</sequence>
<dbReference type="EMBL" id="NBCO01000003">
    <property type="protein sequence ID" value="ORC92403.1"/>
    <property type="molecule type" value="Genomic_DNA"/>
</dbReference>
<organism evidence="3 4">
    <name type="scientific">Trypanosoma theileri</name>
    <dbReference type="NCBI Taxonomy" id="67003"/>
    <lineage>
        <taxon>Eukaryota</taxon>
        <taxon>Discoba</taxon>
        <taxon>Euglenozoa</taxon>
        <taxon>Kinetoplastea</taxon>
        <taxon>Metakinetoplastina</taxon>
        <taxon>Trypanosomatida</taxon>
        <taxon>Trypanosomatidae</taxon>
        <taxon>Trypanosoma</taxon>
    </lineage>
</organism>
<dbReference type="VEuPathDB" id="TriTrypDB:TM35_000031560"/>